<dbReference type="AlphaFoldDB" id="A0A4U0TN45"/>
<protein>
    <recommendedName>
        <fullName evidence="4">Dienelactone hydrolase</fullName>
    </recommendedName>
</protein>
<dbReference type="SUPFAM" id="SSF54427">
    <property type="entry name" value="NTF2-like"/>
    <property type="match status" value="1"/>
</dbReference>
<dbReference type="PANTHER" id="PTHR38436">
    <property type="entry name" value="POLYKETIDE CYCLASE SNOAL-LIKE DOMAIN"/>
    <property type="match status" value="1"/>
</dbReference>
<feature type="region of interest" description="Disordered" evidence="1">
    <location>
        <begin position="382"/>
        <end position="419"/>
    </location>
</feature>
<dbReference type="GO" id="GO:0030638">
    <property type="term" value="P:polyketide metabolic process"/>
    <property type="evidence" value="ECO:0007669"/>
    <property type="project" value="InterPro"/>
</dbReference>
<gene>
    <name evidence="2" type="ORF">B0A50_07185</name>
</gene>
<dbReference type="InterPro" id="IPR009959">
    <property type="entry name" value="Cyclase_SnoaL-like"/>
</dbReference>
<evidence type="ECO:0000313" key="2">
    <source>
        <dbReference type="EMBL" id="TKA23155.1"/>
    </source>
</evidence>
<keyword evidence="3" id="KW-1185">Reference proteome</keyword>
<comment type="caution">
    <text evidence="2">The sequence shown here is derived from an EMBL/GenBank/DDBJ whole genome shotgun (WGS) entry which is preliminary data.</text>
</comment>
<dbReference type="PANTHER" id="PTHR38436:SF3">
    <property type="entry name" value="CARBOXYMETHYLENEBUTENOLIDASE-RELATED"/>
    <property type="match status" value="1"/>
</dbReference>
<dbReference type="Gene3D" id="3.10.450.50">
    <property type="match status" value="1"/>
</dbReference>
<evidence type="ECO:0000256" key="1">
    <source>
        <dbReference type="SAM" id="MobiDB-lite"/>
    </source>
</evidence>
<proteinExistence type="predicted"/>
<sequence>MFRNHQYSPEAAVRGKKPPAEAAPTVQSPTHTQPQFQRQQQPQTNTTTPPNSMPPRVHVSADDNDFDETILQHLREEGYDATYLPYDNGGKTYRDSLKHLADDLELGEDYAIIAYGDAAATCLEVLAKPQPHLAALIAYYPTSIANPAQKYPSQLEVLCHLSSTQAFAPAFPSYSYSGVDVGFAEHDLDAYNRVAASLAWSRTIGSLRKAFKLEPRVEKIWEDHLQLSWNVRDAAGTMATMVEDPYVNYVPTMTGGIGSKEVFLFYRDHFVPKNPPSLQMKLVSRTIGVDQVVDEMILSFKHTQETPWCLPEVPPTGKVVHIAIVNVVCIRGGKLFHEHIYWDQASVLVQVGLLDPKLVPDSFKSKGLQRLPVYGAETASKVLDPESQPTNDLISAWKDRPKGDPGALPNRPKKAVDES</sequence>
<dbReference type="OrthoDB" id="5440at2759"/>
<dbReference type="InterPro" id="IPR032710">
    <property type="entry name" value="NTF2-like_dom_sf"/>
</dbReference>
<feature type="region of interest" description="Disordered" evidence="1">
    <location>
        <begin position="1"/>
        <end position="61"/>
    </location>
</feature>
<evidence type="ECO:0008006" key="4">
    <source>
        <dbReference type="Google" id="ProtNLM"/>
    </source>
</evidence>
<dbReference type="EMBL" id="NAJL01000060">
    <property type="protein sequence ID" value="TKA23155.1"/>
    <property type="molecule type" value="Genomic_DNA"/>
</dbReference>
<accession>A0A4U0TN45</accession>
<dbReference type="Proteomes" id="UP000308549">
    <property type="component" value="Unassembled WGS sequence"/>
</dbReference>
<feature type="compositionally biased region" description="Low complexity" evidence="1">
    <location>
        <begin position="29"/>
        <end position="50"/>
    </location>
</feature>
<name>A0A4U0TN45_9PEZI</name>
<evidence type="ECO:0000313" key="3">
    <source>
        <dbReference type="Proteomes" id="UP000308549"/>
    </source>
</evidence>
<organism evidence="2 3">
    <name type="scientific">Salinomyces thailandicus</name>
    <dbReference type="NCBI Taxonomy" id="706561"/>
    <lineage>
        <taxon>Eukaryota</taxon>
        <taxon>Fungi</taxon>
        <taxon>Dikarya</taxon>
        <taxon>Ascomycota</taxon>
        <taxon>Pezizomycotina</taxon>
        <taxon>Dothideomycetes</taxon>
        <taxon>Dothideomycetidae</taxon>
        <taxon>Mycosphaerellales</taxon>
        <taxon>Teratosphaeriaceae</taxon>
        <taxon>Salinomyces</taxon>
    </lineage>
</organism>
<reference evidence="2 3" key="1">
    <citation type="submission" date="2017-03" db="EMBL/GenBank/DDBJ databases">
        <title>Genomes of endolithic fungi from Antarctica.</title>
        <authorList>
            <person name="Coleine C."/>
            <person name="Masonjones S."/>
            <person name="Stajich J.E."/>
        </authorList>
    </citation>
    <scope>NUCLEOTIDE SEQUENCE [LARGE SCALE GENOMIC DNA]</scope>
    <source>
        <strain evidence="2 3">CCFEE 6315</strain>
    </source>
</reference>